<dbReference type="Proteomes" id="UP001203687">
    <property type="component" value="Unassembled WGS sequence"/>
</dbReference>
<organism evidence="2 3">
    <name type="scientific">Psychroserpens algicola</name>
    <dbReference type="NCBI Taxonomy" id="1719034"/>
    <lineage>
        <taxon>Bacteria</taxon>
        <taxon>Pseudomonadati</taxon>
        <taxon>Bacteroidota</taxon>
        <taxon>Flavobacteriia</taxon>
        <taxon>Flavobacteriales</taxon>
        <taxon>Flavobacteriaceae</taxon>
        <taxon>Psychroserpens</taxon>
    </lineage>
</organism>
<comment type="caution">
    <text evidence="2">The sequence shown here is derived from an EMBL/GenBank/DDBJ whole genome shotgun (WGS) entry which is preliminary data.</text>
</comment>
<protein>
    <recommendedName>
        <fullName evidence="4">Polymer-forming cytoskeletal protein</fullName>
    </recommendedName>
</protein>
<keyword evidence="1" id="KW-1133">Transmembrane helix</keyword>
<sequence>MIKKVTSSSLQLVTFIIVVIALLLSSFLILMHFHKQFRIQTSHVIETIRLSDRGIEYCLSKMVQSRDTLSVELNDEDYKSLKVEMAYWGVFEKVYSESRIKNKIFKKIALVGQKQEESKVALFLKDNGKPLVVVGSARIEGQSYLPKRGIKSGHINGHSFYGTTYVEGDIMLSKNFPKLNINKSNYIKSLFDSLIGNQNGIHLLDLNITKKMANSFMKPLLVAYSNQDISLSGIELSGHIIVQSNTRIVVDQTSKLHDVILIAPYIEIKSNVKGTFQGIATKNIIVSNNVKLDYPSALVLCFDNENLEANKQQFIDIRPNTVVKGSVLCLGETEGVNYDIQLRIQHNALVEGEVYCEGNLELRGKVYGSVCTNNFIVKERGTTYQNHLYNGEVNVKELTNQYVGIALDNTSKDIMKWLY</sequence>
<dbReference type="RefSeq" id="WP_248411450.1">
    <property type="nucleotide sequence ID" value="NZ_JALPQF010000001.1"/>
</dbReference>
<reference evidence="2" key="1">
    <citation type="submission" date="2022-04" db="EMBL/GenBank/DDBJ databases">
        <authorList>
            <person name="Ren T."/>
        </authorList>
    </citation>
    <scope>NUCLEOTIDE SEQUENCE</scope>
    <source>
        <strain evidence="2">F63249</strain>
    </source>
</reference>
<gene>
    <name evidence="2" type="ORF">MUY34_00200</name>
</gene>
<keyword evidence="3" id="KW-1185">Reference proteome</keyword>
<dbReference type="EMBL" id="JALPQF010000001">
    <property type="protein sequence ID" value="MCK8479014.1"/>
    <property type="molecule type" value="Genomic_DNA"/>
</dbReference>
<evidence type="ECO:0008006" key="4">
    <source>
        <dbReference type="Google" id="ProtNLM"/>
    </source>
</evidence>
<evidence type="ECO:0000256" key="1">
    <source>
        <dbReference type="SAM" id="Phobius"/>
    </source>
</evidence>
<keyword evidence="1" id="KW-0812">Transmembrane</keyword>
<evidence type="ECO:0000313" key="2">
    <source>
        <dbReference type="EMBL" id="MCK8479014.1"/>
    </source>
</evidence>
<evidence type="ECO:0000313" key="3">
    <source>
        <dbReference type="Proteomes" id="UP001203687"/>
    </source>
</evidence>
<keyword evidence="1" id="KW-0472">Membrane</keyword>
<name>A0ABT0H3Q7_9FLAO</name>
<feature type="transmembrane region" description="Helical" evidence="1">
    <location>
        <begin position="12"/>
        <end position="33"/>
    </location>
</feature>
<proteinExistence type="predicted"/>
<accession>A0ABT0H3Q7</accession>